<proteinExistence type="predicted"/>
<evidence type="ECO:0000313" key="1">
    <source>
        <dbReference type="EMBL" id="GBP16417.1"/>
    </source>
</evidence>
<sequence>MSSRTTRQQVVIAAHGYSQPQRNHQCVASLFGSNKISNGGELMEEEWVGLPPVQWTSRSEPITRLSARAARPPLLAVLPQQAHAPLIMLQLQEN</sequence>
<dbReference type="EMBL" id="BGZK01000079">
    <property type="protein sequence ID" value="GBP16417.1"/>
    <property type="molecule type" value="Genomic_DNA"/>
</dbReference>
<name>A0A4C1TR19_EUMVA</name>
<gene>
    <name evidence="1" type="ORF">EVAR_9998_1</name>
</gene>
<comment type="caution">
    <text evidence="1">The sequence shown here is derived from an EMBL/GenBank/DDBJ whole genome shotgun (WGS) entry which is preliminary data.</text>
</comment>
<dbReference type="AlphaFoldDB" id="A0A4C1TR19"/>
<dbReference type="Proteomes" id="UP000299102">
    <property type="component" value="Unassembled WGS sequence"/>
</dbReference>
<accession>A0A4C1TR19</accession>
<evidence type="ECO:0000313" key="2">
    <source>
        <dbReference type="Proteomes" id="UP000299102"/>
    </source>
</evidence>
<keyword evidence="2" id="KW-1185">Reference proteome</keyword>
<organism evidence="1 2">
    <name type="scientific">Eumeta variegata</name>
    <name type="common">Bagworm moth</name>
    <name type="synonym">Eumeta japonica</name>
    <dbReference type="NCBI Taxonomy" id="151549"/>
    <lineage>
        <taxon>Eukaryota</taxon>
        <taxon>Metazoa</taxon>
        <taxon>Ecdysozoa</taxon>
        <taxon>Arthropoda</taxon>
        <taxon>Hexapoda</taxon>
        <taxon>Insecta</taxon>
        <taxon>Pterygota</taxon>
        <taxon>Neoptera</taxon>
        <taxon>Endopterygota</taxon>
        <taxon>Lepidoptera</taxon>
        <taxon>Glossata</taxon>
        <taxon>Ditrysia</taxon>
        <taxon>Tineoidea</taxon>
        <taxon>Psychidae</taxon>
        <taxon>Oiketicinae</taxon>
        <taxon>Eumeta</taxon>
    </lineage>
</organism>
<reference evidence="1 2" key="1">
    <citation type="journal article" date="2019" name="Commun. Biol.">
        <title>The bagworm genome reveals a unique fibroin gene that provides high tensile strength.</title>
        <authorList>
            <person name="Kono N."/>
            <person name="Nakamura H."/>
            <person name="Ohtoshi R."/>
            <person name="Tomita M."/>
            <person name="Numata K."/>
            <person name="Arakawa K."/>
        </authorList>
    </citation>
    <scope>NUCLEOTIDE SEQUENCE [LARGE SCALE GENOMIC DNA]</scope>
</reference>
<protein>
    <submittedName>
        <fullName evidence="1">Uncharacterized protein</fullName>
    </submittedName>
</protein>